<dbReference type="Proteomes" id="UP000887569">
    <property type="component" value="Unplaced"/>
</dbReference>
<proteinExistence type="predicted"/>
<keyword evidence="1" id="KW-1133">Transmembrane helix</keyword>
<keyword evidence="1" id="KW-0472">Membrane</keyword>
<feature type="transmembrane region" description="Helical" evidence="1">
    <location>
        <begin position="55"/>
        <end position="76"/>
    </location>
</feature>
<dbReference type="WBParaSite" id="PgR085_g038_t04">
    <property type="protein sequence ID" value="PgR085_g038_t04"/>
    <property type="gene ID" value="PgR085_g038"/>
</dbReference>
<organism evidence="2 3">
    <name type="scientific">Parascaris univalens</name>
    <name type="common">Nematode worm</name>
    <dbReference type="NCBI Taxonomy" id="6257"/>
    <lineage>
        <taxon>Eukaryota</taxon>
        <taxon>Metazoa</taxon>
        <taxon>Ecdysozoa</taxon>
        <taxon>Nematoda</taxon>
        <taxon>Chromadorea</taxon>
        <taxon>Rhabditida</taxon>
        <taxon>Spirurina</taxon>
        <taxon>Ascaridomorpha</taxon>
        <taxon>Ascaridoidea</taxon>
        <taxon>Ascarididae</taxon>
        <taxon>Parascaris</taxon>
    </lineage>
</organism>
<evidence type="ECO:0000313" key="3">
    <source>
        <dbReference type="WBParaSite" id="PgR085_g038_t04"/>
    </source>
</evidence>
<keyword evidence="1" id="KW-0812">Transmembrane</keyword>
<reference evidence="3" key="1">
    <citation type="submission" date="2022-11" db="UniProtKB">
        <authorList>
            <consortium name="WormBaseParasite"/>
        </authorList>
    </citation>
    <scope>IDENTIFICATION</scope>
</reference>
<accession>A0A915C4X8</accession>
<dbReference type="AlphaFoldDB" id="A0A915C4X8"/>
<name>A0A915C4X8_PARUN</name>
<keyword evidence="2" id="KW-1185">Reference proteome</keyword>
<protein>
    <submittedName>
        <fullName evidence="3">Uncharacterized protein</fullName>
    </submittedName>
</protein>
<evidence type="ECO:0000256" key="1">
    <source>
        <dbReference type="SAM" id="Phobius"/>
    </source>
</evidence>
<sequence>MKARLQQLKLTVWKVATYRFIFAFLLVEMENTTVSLLLDSLQASLHTELRSKPSILWVLVIFALLLLFILVIFVLCRLSARKTQQLCGYTLANYGPTSANPTGNFILLYVKFVSITYCAE</sequence>
<evidence type="ECO:0000313" key="2">
    <source>
        <dbReference type="Proteomes" id="UP000887569"/>
    </source>
</evidence>